<proteinExistence type="inferred from homology"/>
<evidence type="ECO:0000256" key="2">
    <source>
        <dbReference type="ARBA" id="ARBA00010730"/>
    </source>
</evidence>
<gene>
    <name evidence="12" type="ORF">B0J15DRAFT_484718</name>
</gene>
<dbReference type="InterPro" id="IPR040720">
    <property type="entry name" value="GH81_C"/>
</dbReference>
<keyword evidence="5" id="KW-0119">Carbohydrate metabolism</keyword>
<dbReference type="Pfam" id="PF03639">
    <property type="entry name" value="Glyco_hydro_81"/>
    <property type="match status" value="1"/>
</dbReference>
<dbReference type="InterPro" id="IPR040451">
    <property type="entry name" value="GH81_N"/>
</dbReference>
<keyword evidence="8" id="KW-0624">Polysaccharide degradation</keyword>
<protein>
    <recommendedName>
        <fullName evidence="3">glucan endo-1,3-beta-D-glucosidase</fullName>
        <ecNumber evidence="3">3.2.1.39</ecNumber>
    </recommendedName>
</protein>
<dbReference type="EMBL" id="JAGTJS010000004">
    <property type="protein sequence ID" value="KAH7271346.1"/>
    <property type="molecule type" value="Genomic_DNA"/>
</dbReference>
<evidence type="ECO:0000256" key="6">
    <source>
        <dbReference type="ARBA" id="ARBA00023295"/>
    </source>
</evidence>
<evidence type="ECO:0000313" key="12">
    <source>
        <dbReference type="EMBL" id="KAH7271346.1"/>
    </source>
</evidence>
<keyword evidence="9" id="KW-0732">Signal</keyword>
<dbReference type="GO" id="GO:0009986">
    <property type="term" value="C:cell surface"/>
    <property type="evidence" value="ECO:0007669"/>
    <property type="project" value="TreeGrafter"/>
</dbReference>
<dbReference type="SMR" id="A0A9P9KZN1"/>
<dbReference type="Pfam" id="PF17652">
    <property type="entry name" value="Glyco_hydro81C"/>
    <property type="match status" value="1"/>
</dbReference>
<dbReference type="PANTHER" id="PTHR31983">
    <property type="entry name" value="ENDO-1,3(4)-BETA-GLUCANASE 1"/>
    <property type="match status" value="1"/>
</dbReference>
<dbReference type="GO" id="GO:0000272">
    <property type="term" value="P:polysaccharide catabolic process"/>
    <property type="evidence" value="ECO:0007669"/>
    <property type="project" value="UniProtKB-KW"/>
</dbReference>
<reference evidence="12" key="1">
    <citation type="journal article" date="2021" name="Nat. Commun.">
        <title>Genetic determinants of endophytism in the Arabidopsis root mycobiome.</title>
        <authorList>
            <person name="Mesny F."/>
            <person name="Miyauchi S."/>
            <person name="Thiergart T."/>
            <person name="Pickel B."/>
            <person name="Atanasova L."/>
            <person name="Karlsson M."/>
            <person name="Huettel B."/>
            <person name="Barry K.W."/>
            <person name="Haridas S."/>
            <person name="Chen C."/>
            <person name="Bauer D."/>
            <person name="Andreopoulos W."/>
            <person name="Pangilinan J."/>
            <person name="LaButti K."/>
            <person name="Riley R."/>
            <person name="Lipzen A."/>
            <person name="Clum A."/>
            <person name="Drula E."/>
            <person name="Henrissat B."/>
            <person name="Kohler A."/>
            <person name="Grigoriev I.V."/>
            <person name="Martin F.M."/>
            <person name="Hacquard S."/>
        </authorList>
    </citation>
    <scope>NUCLEOTIDE SEQUENCE</scope>
    <source>
        <strain evidence="12">FSSC 5 MPI-SDFR-AT-0091</strain>
    </source>
</reference>
<dbReference type="OrthoDB" id="4473401at2759"/>
<dbReference type="PROSITE" id="PS52008">
    <property type="entry name" value="GH81"/>
    <property type="match status" value="1"/>
</dbReference>
<feature type="domain" description="Glycosyl hydrolase family 81 N-terminal" evidence="10">
    <location>
        <begin position="166"/>
        <end position="487"/>
    </location>
</feature>
<dbReference type="GO" id="GO:0052861">
    <property type="term" value="F:endo-1,3(4)-beta-glucanase activity"/>
    <property type="evidence" value="ECO:0007669"/>
    <property type="project" value="InterPro"/>
</dbReference>
<feature type="chain" id="PRO_5040391819" description="glucan endo-1,3-beta-D-glucosidase" evidence="9">
    <location>
        <begin position="20"/>
        <end position="852"/>
    </location>
</feature>
<evidence type="ECO:0000256" key="4">
    <source>
        <dbReference type="ARBA" id="ARBA00022801"/>
    </source>
</evidence>
<evidence type="ECO:0000256" key="3">
    <source>
        <dbReference type="ARBA" id="ARBA00012780"/>
    </source>
</evidence>
<dbReference type="Gene3D" id="2.70.98.30">
    <property type="entry name" value="Golgi alpha-mannosidase II, domain 4"/>
    <property type="match status" value="1"/>
</dbReference>
<accession>A0A9P9KZN1</accession>
<keyword evidence="7" id="KW-0961">Cell wall biogenesis/degradation</keyword>
<dbReference type="InterPro" id="IPR005200">
    <property type="entry name" value="Endo-beta-glucanase"/>
</dbReference>
<dbReference type="Gene3D" id="1.10.287.1170">
    <property type="entry name" value="glycoside hydrolase family 81 endo-[beta] glucanase"/>
    <property type="match status" value="1"/>
</dbReference>
<comment type="caution">
    <text evidence="12">The sequence shown here is derived from an EMBL/GenBank/DDBJ whole genome shotgun (WGS) entry which is preliminary data.</text>
</comment>
<dbReference type="Gene3D" id="1.20.5.420">
    <property type="entry name" value="Immunoglobulin FC, subunit C"/>
    <property type="match status" value="1"/>
</dbReference>
<dbReference type="PANTHER" id="PTHR31983:SF0">
    <property type="entry name" value="GLUCAN ENDO-1,3-BETA-D-GLUCOSIDASE 2"/>
    <property type="match status" value="1"/>
</dbReference>
<name>A0A9P9KZN1_FUSSL</name>
<evidence type="ECO:0000256" key="8">
    <source>
        <dbReference type="ARBA" id="ARBA00023326"/>
    </source>
</evidence>
<keyword evidence="6" id="KW-0326">Glycosidase</keyword>
<organism evidence="12 13">
    <name type="scientific">Fusarium solani</name>
    <name type="common">Filamentous fungus</name>
    <dbReference type="NCBI Taxonomy" id="169388"/>
    <lineage>
        <taxon>Eukaryota</taxon>
        <taxon>Fungi</taxon>
        <taxon>Dikarya</taxon>
        <taxon>Ascomycota</taxon>
        <taxon>Pezizomycotina</taxon>
        <taxon>Sordariomycetes</taxon>
        <taxon>Hypocreomycetidae</taxon>
        <taxon>Hypocreales</taxon>
        <taxon>Nectriaceae</taxon>
        <taxon>Fusarium</taxon>
        <taxon>Fusarium solani species complex</taxon>
    </lineage>
</organism>
<dbReference type="FunFam" id="1.10.287.1170:FF:000001">
    <property type="entry name" value="Endo-1,3-beta-glucanase Engl1"/>
    <property type="match status" value="1"/>
</dbReference>
<dbReference type="GO" id="GO:0042973">
    <property type="term" value="F:glucan endo-1,3-beta-D-glucosidase activity"/>
    <property type="evidence" value="ECO:0007669"/>
    <property type="project" value="UniProtKB-EC"/>
</dbReference>
<evidence type="ECO:0000256" key="5">
    <source>
        <dbReference type="ARBA" id="ARBA00023277"/>
    </source>
</evidence>
<evidence type="ECO:0000259" key="11">
    <source>
        <dbReference type="Pfam" id="PF17652"/>
    </source>
</evidence>
<evidence type="ECO:0000256" key="9">
    <source>
        <dbReference type="SAM" id="SignalP"/>
    </source>
</evidence>
<evidence type="ECO:0000256" key="1">
    <source>
        <dbReference type="ARBA" id="ARBA00000382"/>
    </source>
</evidence>
<evidence type="ECO:0000259" key="10">
    <source>
        <dbReference type="Pfam" id="PF03639"/>
    </source>
</evidence>
<feature type="domain" description="Glycosyl hydrolase family 81 C-terminal" evidence="11">
    <location>
        <begin position="494"/>
        <end position="843"/>
    </location>
</feature>
<dbReference type="EC" id="3.2.1.39" evidence="3"/>
<sequence length="852" mass="93448">MRSHRVLPIWLLWLTQGQGLTIPNADDNSADTWQDSHQEFKRTIATEDQEYLTTYAKDDIIPATETVDVSTSKAQTGTAIVLPSLSDVEPHTEGFIVTDLYNPLQTEAPILSTSISSPSSLLKPVASPTKNTQPSGLSKMATSNDIFANPIDTSAPLAMFQRKADHPVPRLGISKSGPLETNKFYSNFYLGDQKSPVYTYPYALSWAAGAGAAASWGIAISHVEASQRVYGPLQSNKAVEYYVNPVGIQSMIISAKELGSKTTLTMDSLGPHYARAMLRKDSSSAPAITFPLAQGSLFTTAYYSGATPFIQSSVYFKSMTQVAKDPKTNVRKFNFVLEDGTTWRLYAYKTKGDPLSLTVTNNGLASSSKPFYGLIQIAKDPKSSKSEAVLDNGCGIYATGMTISGSAVGTKGTYSFNWSKSGHTSGNLWMFALPHHLTSFDAATTASIRDYKLQTPTKGVATIVGGTKWTMVEPSMPVNMGFAPWDPSTGSKGLSTKAKTTIKPIAQSEVSQDMIAQTNLDSMYFSGKALAKFGTIIYVINNLLGDAALAQSGLAKLKTAFARFGTNKQNYPLVYETAWGGLVSSASYVTGQSGSDFGNTYYNDHHFHYGYHILAAAYIGSMDSKWLAANKAYVNSLVRDYANPSSTDKYYPLWRSFDWYHGHSWAHGLTAMWDGKDQESSSEDIMSVYALKMWGQVIQDTSLVARANLQLAVMTRAMQQYYYYTTDNVAQPSNFIGNKVAGILFENKIHHTTWFSPNIEAIQGIHMIPILPPSNLARTKTFVQQEWDTYFSSGRVDKIDNEWKGIIYGNYATINPKAAWTFFTSSKFDAKWIDGGASRTWFLTYAAALAGI</sequence>
<keyword evidence="13" id="KW-1185">Reference proteome</keyword>
<comment type="catalytic activity">
    <reaction evidence="1">
        <text>Hydrolysis of (1-&gt;3)-beta-D-glucosidic linkages in (1-&gt;3)-beta-D-glucans.</text>
        <dbReference type="EC" id="3.2.1.39"/>
    </reaction>
</comment>
<dbReference type="Proteomes" id="UP000736672">
    <property type="component" value="Unassembled WGS sequence"/>
</dbReference>
<feature type="signal peptide" evidence="9">
    <location>
        <begin position="1"/>
        <end position="19"/>
    </location>
</feature>
<evidence type="ECO:0000313" key="13">
    <source>
        <dbReference type="Proteomes" id="UP000736672"/>
    </source>
</evidence>
<dbReference type="GO" id="GO:0071555">
    <property type="term" value="P:cell wall organization"/>
    <property type="evidence" value="ECO:0007669"/>
    <property type="project" value="UniProtKB-KW"/>
</dbReference>
<evidence type="ECO:0000256" key="7">
    <source>
        <dbReference type="ARBA" id="ARBA00023316"/>
    </source>
</evidence>
<comment type="similarity">
    <text evidence="2">Belongs to the glycosyl hydrolase 81 family.</text>
</comment>
<dbReference type="AlphaFoldDB" id="A0A9P9KZN1"/>
<keyword evidence="4" id="KW-0378">Hydrolase</keyword>